<keyword evidence="2" id="KW-1185">Reference proteome</keyword>
<evidence type="ECO:0008006" key="3">
    <source>
        <dbReference type="Google" id="ProtNLM"/>
    </source>
</evidence>
<dbReference type="InterPro" id="IPR021326">
    <property type="entry name" value="DUF2931"/>
</dbReference>
<dbReference type="STRING" id="390241.SAMN04488023_10137"/>
<accession>A0A1H9IPI5</accession>
<reference evidence="1 2" key="1">
    <citation type="submission" date="2016-10" db="EMBL/GenBank/DDBJ databases">
        <authorList>
            <person name="de Groot N.N."/>
        </authorList>
    </citation>
    <scope>NUCLEOTIDE SEQUENCE [LARGE SCALE GENOMIC DNA]</scope>
    <source>
        <strain evidence="1 2">DSM 18610</strain>
    </source>
</reference>
<organism evidence="1 2">
    <name type="scientific">Pedobacter rhizosphaerae</name>
    <dbReference type="NCBI Taxonomy" id="390241"/>
    <lineage>
        <taxon>Bacteria</taxon>
        <taxon>Pseudomonadati</taxon>
        <taxon>Bacteroidota</taxon>
        <taxon>Sphingobacteriia</taxon>
        <taxon>Sphingobacteriales</taxon>
        <taxon>Sphingobacteriaceae</taxon>
        <taxon>Pedobacter</taxon>
    </lineage>
</organism>
<sequence>MLIGAALIIGTVFRVLRHKPWDTYYYFSSVSVPETFPVAIREAYFLLPNNDYAIISKEEAENFTSSWGDEYYSARVNDPQRIPEQLVLQYVSYRDQKFYSDTIKMPVKEVRQIFKTAAEQNKMEEISTSNGEKKGLRFVLGIANSGNIIIWLRGKHFEKAIVKTKIKSHVPQGDDTFYEKRLPVSEYLEHAFERLPDSTKNLLKNGFDSGANYIDTPSRYVEKQRNMD</sequence>
<gene>
    <name evidence="1" type="ORF">SAMN04488023_10137</name>
</gene>
<protein>
    <recommendedName>
        <fullName evidence="3">DUF2931 family protein</fullName>
    </recommendedName>
</protein>
<proteinExistence type="predicted"/>
<dbReference type="Pfam" id="PF11153">
    <property type="entry name" value="DUF2931"/>
    <property type="match status" value="1"/>
</dbReference>
<name>A0A1H9IPI5_9SPHI</name>
<dbReference type="Proteomes" id="UP000199572">
    <property type="component" value="Unassembled WGS sequence"/>
</dbReference>
<evidence type="ECO:0000313" key="1">
    <source>
        <dbReference type="EMBL" id="SEQ76478.1"/>
    </source>
</evidence>
<evidence type="ECO:0000313" key="2">
    <source>
        <dbReference type="Proteomes" id="UP000199572"/>
    </source>
</evidence>
<dbReference type="EMBL" id="FOGG01000001">
    <property type="protein sequence ID" value="SEQ76478.1"/>
    <property type="molecule type" value="Genomic_DNA"/>
</dbReference>
<dbReference type="AlphaFoldDB" id="A0A1H9IPI5"/>